<sequence>LPVTGVGKDIDPVEGNKLSGTVCTTEYDVERANPIRLFCISNTL</sequence>
<comment type="caution">
    <text evidence="1">The sequence shown here is derived from an EMBL/GenBank/DDBJ whole genome shotgun (WGS) entry which is preliminary data.</text>
</comment>
<evidence type="ECO:0000313" key="2">
    <source>
        <dbReference type="Proteomes" id="UP000663866"/>
    </source>
</evidence>
<name>A0A820XRU4_9BILA</name>
<dbReference type="AlphaFoldDB" id="A0A820XRU4"/>
<accession>A0A820XRU4</accession>
<dbReference type="Proteomes" id="UP000663866">
    <property type="component" value="Unassembled WGS sequence"/>
</dbReference>
<organism evidence="1 2">
    <name type="scientific">Rotaria magnacalcarata</name>
    <dbReference type="NCBI Taxonomy" id="392030"/>
    <lineage>
        <taxon>Eukaryota</taxon>
        <taxon>Metazoa</taxon>
        <taxon>Spiralia</taxon>
        <taxon>Gnathifera</taxon>
        <taxon>Rotifera</taxon>
        <taxon>Eurotatoria</taxon>
        <taxon>Bdelloidea</taxon>
        <taxon>Philodinida</taxon>
        <taxon>Philodinidae</taxon>
        <taxon>Rotaria</taxon>
    </lineage>
</organism>
<reference evidence="1" key="1">
    <citation type="submission" date="2021-02" db="EMBL/GenBank/DDBJ databases">
        <authorList>
            <person name="Nowell W R."/>
        </authorList>
    </citation>
    <scope>NUCLEOTIDE SEQUENCE</scope>
</reference>
<protein>
    <submittedName>
        <fullName evidence="1">Uncharacterized protein</fullName>
    </submittedName>
</protein>
<keyword evidence="2" id="KW-1185">Reference proteome</keyword>
<gene>
    <name evidence="1" type="ORF">OVN521_LOCUS42509</name>
</gene>
<feature type="non-terminal residue" evidence="1">
    <location>
        <position position="1"/>
    </location>
</feature>
<evidence type="ECO:0000313" key="1">
    <source>
        <dbReference type="EMBL" id="CAF4535344.1"/>
    </source>
</evidence>
<proteinExistence type="predicted"/>
<dbReference type="EMBL" id="CAJOBG010058537">
    <property type="protein sequence ID" value="CAF4535344.1"/>
    <property type="molecule type" value="Genomic_DNA"/>
</dbReference>